<gene>
    <name evidence="1" type="ORF">REH74_019380</name>
</gene>
<protein>
    <submittedName>
        <fullName evidence="1">AHH domain-containing protein</fullName>
    </submittedName>
</protein>
<comment type="caution">
    <text evidence="1">The sequence shown here is derived from an EMBL/GenBank/DDBJ whole genome shotgun (WGS) entry which is preliminary data.</text>
</comment>
<sequence>MKNSLSCVGKKSNRPSNPTAAELAFDRFDQLVTDFYDRYRKSPPAGETKEQKTKRFFHEQRDYDFLKLKRRELIAHAQVRDLEEKLKSYTDKNLNKKPSELLSEKHHPTKKLANNLTAAGEPQPTLSHEAHHIIPGKGRHRQADIETARINMHMHRIGINAPQNGVWLMNYAKNVDLNWESPDSPAHRSIHTYNYESWIASKFSLIPLNKQLFEASLLQVKNHLKKGTYPKTILESKNEDWRG</sequence>
<reference evidence="1" key="1">
    <citation type="submission" date="2024-11" db="EMBL/GenBank/DDBJ databases">
        <title>Identification of new Vibrio campbellii strains harboring the pVA1 plasmid isolated from Penaeus vannamei postlarvae affected by outbreaks of acute hepatopancreatic necrosis disease (AHPND) in Mexico.</title>
        <authorList>
            <person name="Gomez-Gil B."/>
            <person name="Enciso-Ibarra J."/>
        </authorList>
    </citation>
    <scope>NUCLEOTIDE SEQUENCE</scope>
    <source>
        <strain evidence="1">M270204</strain>
    </source>
</reference>
<name>A0ACC7RDU9_9VIBR</name>
<evidence type="ECO:0000313" key="2">
    <source>
        <dbReference type="Proteomes" id="UP001354073"/>
    </source>
</evidence>
<accession>A0ACC7RDU9</accession>
<dbReference type="Proteomes" id="UP001354073">
    <property type="component" value="Unassembled WGS sequence"/>
</dbReference>
<evidence type="ECO:0000313" key="1">
    <source>
        <dbReference type="EMBL" id="MGI1899691.1"/>
    </source>
</evidence>
<organism evidence="1 2">
    <name type="scientific">Vibrio campbellii</name>
    <dbReference type="NCBI Taxonomy" id="680"/>
    <lineage>
        <taxon>Bacteria</taxon>
        <taxon>Pseudomonadati</taxon>
        <taxon>Pseudomonadota</taxon>
        <taxon>Gammaproteobacteria</taxon>
        <taxon>Vibrionales</taxon>
        <taxon>Vibrionaceae</taxon>
        <taxon>Vibrio</taxon>
    </lineage>
</organism>
<proteinExistence type="predicted"/>
<dbReference type="EMBL" id="JAVHXJ020000117">
    <property type="protein sequence ID" value="MGI1899691.1"/>
    <property type="molecule type" value="Genomic_DNA"/>
</dbReference>